<dbReference type="InterPro" id="IPR043737">
    <property type="entry name" value="DUF5682"/>
</dbReference>
<dbReference type="EMBL" id="JAERRB010000007">
    <property type="protein sequence ID" value="MBL0743683.1"/>
    <property type="molecule type" value="Genomic_DNA"/>
</dbReference>
<name>A0ABS1KWV9_9BACT</name>
<dbReference type="PANTHER" id="PTHR30634">
    <property type="entry name" value="OUTER MEMBRANE LOLAB LIPOPROTEIN INSERTION APPARATUS"/>
    <property type="match status" value="1"/>
</dbReference>
<dbReference type="Pfam" id="PF18934">
    <property type="entry name" value="DUF5682"/>
    <property type="match status" value="1"/>
</dbReference>
<protein>
    <submittedName>
        <fullName evidence="1">Uncharacterized protein</fullName>
    </submittedName>
</protein>
<accession>A0ABS1KWV9</accession>
<dbReference type="PANTHER" id="PTHR30634:SF14">
    <property type="match status" value="1"/>
</dbReference>
<proteinExistence type="predicted"/>
<organism evidence="1 2">
    <name type="scientific">Chryseolinea lacunae</name>
    <dbReference type="NCBI Taxonomy" id="2801331"/>
    <lineage>
        <taxon>Bacteria</taxon>
        <taxon>Pseudomonadati</taxon>
        <taxon>Bacteroidota</taxon>
        <taxon>Cytophagia</taxon>
        <taxon>Cytophagales</taxon>
        <taxon>Fulvivirgaceae</taxon>
        <taxon>Chryseolinea</taxon>
    </lineage>
</organism>
<evidence type="ECO:0000313" key="1">
    <source>
        <dbReference type="EMBL" id="MBL0743683.1"/>
    </source>
</evidence>
<sequence>MAIQILGIRHHGVGSARNVLRQLEQFKPDMLLVEGAPEMTEVLSLVGKEGLTPPVAIMVYNQENPKQSSFYPFAEYSPEWTAVRYANQNKIPVRAMDLPAAVSFVKRDAEEAAKEIPGEDEAALQEAPIPVYHRDPLSHLSEAAGFRNSDDWWDHHFESTLTNTDHFEAVHHAMDSLRAEGVVSGLDRENIDREAYMRTIIRQAQNEMYERIAVVCGAWHGPALVELDATAKSDAKILKALPKSKIKVACTWIPWTNSRLSIASGYGAGIYSPGWYEHQWNITDQTEIRWLAKVAATFREKQMDISTAHVIETYRLARSLAVLRNKPFIALDELNEATLSVMCMGDGILLNLVREQLIVGNSMGHVPDDIPKVPLQEDFEQHIKSLRLKLTAVPKTYDLDLRKEGDLERSVFFHRLEIIELPWLSRTASRTKGTFKESWTAEWKPELMIVLIDKAFLGNTIEAAAETLVRKQGTETDKITELARLIQLSIPAQLYQNLDHLLFRINELTSISADIVDLMNAIPRLVDISRYGDVRRSDLSVLNTVVQQLLTKVFVGLPNACYGLDEANSQNMFGLITRVNTGVRLYDNVDTEQQWYDTLHRLLDKHGVNHIILGCVCRLLLDAQQLSEEETERRISFALSSANDPFEVAAWLEGFLGSNGMILLYDNRLWNLMYSWVESLPDDTFTQILALLRRSFSKFEYGERRQIGVRARKGRAVETHQSLTEREGFDAERAAQILPVLKELLGGVE</sequence>
<evidence type="ECO:0000313" key="2">
    <source>
        <dbReference type="Proteomes" id="UP000613030"/>
    </source>
</evidence>
<gene>
    <name evidence="1" type="ORF">JI741_20805</name>
</gene>
<dbReference type="Proteomes" id="UP000613030">
    <property type="component" value="Unassembled WGS sequence"/>
</dbReference>
<dbReference type="InterPro" id="IPR050458">
    <property type="entry name" value="LolB"/>
</dbReference>
<dbReference type="RefSeq" id="WP_202013044.1">
    <property type="nucleotide sequence ID" value="NZ_JAERRB010000007.1"/>
</dbReference>
<reference evidence="1 2" key="1">
    <citation type="submission" date="2021-01" db="EMBL/GenBank/DDBJ databases">
        <title>Chryseolinea sp. Jin1 Genome sequencing and assembly.</title>
        <authorList>
            <person name="Kim I."/>
        </authorList>
    </citation>
    <scope>NUCLEOTIDE SEQUENCE [LARGE SCALE GENOMIC DNA]</scope>
    <source>
        <strain evidence="1 2">Jin1</strain>
    </source>
</reference>
<comment type="caution">
    <text evidence="1">The sequence shown here is derived from an EMBL/GenBank/DDBJ whole genome shotgun (WGS) entry which is preliminary data.</text>
</comment>
<keyword evidence="2" id="KW-1185">Reference proteome</keyword>